<dbReference type="CDD" id="cd00164">
    <property type="entry name" value="S1_like"/>
    <property type="match status" value="1"/>
</dbReference>
<dbReference type="SUPFAM" id="SSF50249">
    <property type="entry name" value="Nucleic acid-binding proteins"/>
    <property type="match status" value="2"/>
</dbReference>
<gene>
    <name evidence="12" type="primary">rnb</name>
    <name evidence="12" type="ORF">GCM10007877_17840</name>
</gene>
<evidence type="ECO:0000256" key="7">
    <source>
        <dbReference type="ARBA" id="ARBA00022839"/>
    </source>
</evidence>
<dbReference type="Gene3D" id="2.40.50.140">
    <property type="entry name" value="Nucleic acid-binding proteins"/>
    <property type="match status" value="1"/>
</dbReference>
<keyword evidence="4" id="KW-0963">Cytoplasm</keyword>
<keyword evidence="7" id="KW-0269">Exonuclease</keyword>
<keyword evidence="5" id="KW-0540">Nuclease</keyword>
<feature type="compositionally biased region" description="Basic and acidic residues" evidence="9">
    <location>
        <begin position="602"/>
        <end position="612"/>
    </location>
</feature>
<dbReference type="Proteomes" id="UP001156870">
    <property type="component" value="Unassembled WGS sequence"/>
</dbReference>
<dbReference type="Pfam" id="PF08206">
    <property type="entry name" value="OB_RNB"/>
    <property type="match status" value="1"/>
</dbReference>
<dbReference type="InterPro" id="IPR003029">
    <property type="entry name" value="S1_domain"/>
</dbReference>
<evidence type="ECO:0000313" key="13">
    <source>
        <dbReference type="Proteomes" id="UP001156870"/>
    </source>
</evidence>
<evidence type="ECO:0000313" key="12">
    <source>
        <dbReference type="EMBL" id="GLS26069.1"/>
    </source>
</evidence>
<dbReference type="Pfam" id="PF17876">
    <property type="entry name" value="CSD2"/>
    <property type="match status" value="1"/>
</dbReference>
<reference evidence="12 13" key="1">
    <citation type="journal article" date="2014" name="Int. J. Syst. Evol. Microbiol.">
        <title>Complete genome sequence of Corynebacterium casei LMG S-19264T (=DSM 44701T), isolated from a smear-ripened cheese.</title>
        <authorList>
            <consortium name="US DOE Joint Genome Institute (JGI-PGF)"/>
            <person name="Walter F."/>
            <person name="Albersmeier A."/>
            <person name="Kalinowski J."/>
            <person name="Ruckert C."/>
        </authorList>
    </citation>
    <scope>NUCLEOTIDE SEQUENCE [LARGE SCALE GENOMIC DNA]</scope>
    <source>
        <strain evidence="12 13">NBRC 110095</strain>
    </source>
</reference>
<dbReference type="GO" id="GO:0005829">
    <property type="term" value="C:cytosol"/>
    <property type="evidence" value="ECO:0007669"/>
    <property type="project" value="TreeGrafter"/>
</dbReference>
<dbReference type="InterPro" id="IPR050180">
    <property type="entry name" value="RNR_Ribonuclease"/>
</dbReference>
<dbReference type="PANTHER" id="PTHR23355">
    <property type="entry name" value="RIBONUCLEASE"/>
    <property type="match status" value="1"/>
</dbReference>
<comment type="caution">
    <text evidence="12">The sequence shown here is derived from an EMBL/GenBank/DDBJ whole genome shotgun (WGS) entry which is preliminary data.</text>
</comment>
<evidence type="ECO:0000256" key="5">
    <source>
        <dbReference type="ARBA" id="ARBA00022722"/>
    </source>
</evidence>
<name>A0AA37T2Z8_9GAMM</name>
<keyword evidence="13" id="KW-1185">Reference proteome</keyword>
<dbReference type="AlphaFoldDB" id="A0AA37T2Z8"/>
<dbReference type="EMBL" id="BSPD01000039">
    <property type="protein sequence ID" value="GLS26069.1"/>
    <property type="molecule type" value="Genomic_DNA"/>
</dbReference>
<dbReference type="InterPro" id="IPR012340">
    <property type="entry name" value="NA-bd_OB-fold"/>
</dbReference>
<dbReference type="InterPro" id="IPR040476">
    <property type="entry name" value="CSD2"/>
</dbReference>
<comment type="subcellular location">
    <subcellularLocation>
        <location evidence="2">Cytoplasm</location>
    </subcellularLocation>
</comment>
<feature type="region of interest" description="Disordered" evidence="9">
    <location>
        <begin position="602"/>
        <end position="633"/>
    </location>
</feature>
<evidence type="ECO:0000259" key="10">
    <source>
        <dbReference type="SMART" id="SM00316"/>
    </source>
</evidence>
<dbReference type="NCBIfam" id="TIGR00358">
    <property type="entry name" value="3_prime_RNase"/>
    <property type="match status" value="1"/>
</dbReference>
<keyword evidence="8" id="KW-0694">RNA-binding</keyword>
<dbReference type="EC" id="3.1.13.1" evidence="3"/>
<dbReference type="GO" id="GO:0003723">
    <property type="term" value="F:RNA binding"/>
    <property type="evidence" value="ECO:0007669"/>
    <property type="project" value="UniProtKB-KW"/>
</dbReference>
<dbReference type="SMART" id="SM00316">
    <property type="entry name" value="S1"/>
    <property type="match status" value="2"/>
</dbReference>
<comment type="catalytic activity">
    <reaction evidence="1">
        <text>Exonucleolytic cleavage in the 3'- to 5'-direction to yield nucleoside 5'-phosphates.</text>
        <dbReference type="EC" id="3.1.13.1"/>
    </reaction>
</comment>
<dbReference type="PANTHER" id="PTHR23355:SF37">
    <property type="entry name" value="EXORIBONUCLEASE 2"/>
    <property type="match status" value="1"/>
</dbReference>
<dbReference type="GO" id="GO:0008859">
    <property type="term" value="F:exoribonuclease II activity"/>
    <property type="evidence" value="ECO:0007669"/>
    <property type="project" value="UniProtKB-EC"/>
</dbReference>
<evidence type="ECO:0000256" key="9">
    <source>
        <dbReference type="SAM" id="MobiDB-lite"/>
    </source>
</evidence>
<sequence length="695" mass="77453">MLSSNALNQLTQLKKDIRASKDYAEGVVRGTQGRYGFAMLDDGREAFINPDQMQRVFPGDRVEVTLTSNDKGQLEATLEKLIRTELKEFVGTYLVRGKGHFVIPDVSQLNRWVFLPPKSRAGAKDGEYIRARITRHPFEDGKGQARVVDRIGAPTDEAIERKYILSKFQLRHQWREPHNAQLEQVIANPVITPDGLERTDLTTLPFVTIDSETTRDMDDALFARETENGLEIMVAIADPSAGIPWDSALGKEALSRGQTVYLPGQSVPMLPEALSHDIYSLVPNTPRPAVVCTLSADSEGNITHFDFSLATIQSAAKLSYDGVSEFLDTPEKASLELDESIQHSLTLLATFAKARLQYRQQHALVMAERTDYDFRLNAQGKIEEIIRLERNSAQKLVEEAMLATNVCAGQFFAEKNSNGLFSSHAGFRPDRAEQVSRLLKAHLGDEAKSIGEDFTTLDTYRTLIQRLQANNEHTTLLAALKRQLKPSELSLSPQPHLGLGFDFYANVTSPIRRIQDFYNHLLIKSLLSEQTTSSLREEQLEALKEVNSNGRTACRQMELWLVCQYMQQHIGAEYDAQVVMVNSQGIGVRAEANGVEAYVQLRERPAKNKGDSNKGGNGKGDNSKGDNSNSKAVQKVDFNPDLLTLSVDDTTYALDQSVKIKIQSVDLEKRQITAQLVPPAPSKQESDFTETTELS</sequence>
<evidence type="ECO:0000256" key="8">
    <source>
        <dbReference type="ARBA" id="ARBA00022884"/>
    </source>
</evidence>
<evidence type="ECO:0000256" key="4">
    <source>
        <dbReference type="ARBA" id="ARBA00022490"/>
    </source>
</evidence>
<dbReference type="RefSeq" id="WP_232592969.1">
    <property type="nucleotide sequence ID" value="NZ_BSPD01000039.1"/>
</dbReference>
<organism evidence="12 13">
    <name type="scientific">Marinibactrum halimedae</name>
    <dbReference type="NCBI Taxonomy" id="1444977"/>
    <lineage>
        <taxon>Bacteria</taxon>
        <taxon>Pseudomonadati</taxon>
        <taxon>Pseudomonadota</taxon>
        <taxon>Gammaproteobacteria</taxon>
        <taxon>Cellvibrionales</taxon>
        <taxon>Cellvibrionaceae</taxon>
        <taxon>Marinibactrum</taxon>
    </lineage>
</organism>
<dbReference type="InterPro" id="IPR001900">
    <property type="entry name" value="RNase_II/R"/>
</dbReference>
<evidence type="ECO:0000256" key="1">
    <source>
        <dbReference type="ARBA" id="ARBA00001849"/>
    </source>
</evidence>
<dbReference type="SMART" id="SM00955">
    <property type="entry name" value="RNB"/>
    <property type="match status" value="1"/>
</dbReference>
<evidence type="ECO:0000259" key="11">
    <source>
        <dbReference type="SMART" id="SM00955"/>
    </source>
</evidence>
<feature type="domain" description="S1 motif" evidence="10">
    <location>
        <begin position="569"/>
        <end position="677"/>
    </location>
</feature>
<proteinExistence type="predicted"/>
<dbReference type="Pfam" id="PF00773">
    <property type="entry name" value="RNB"/>
    <property type="match status" value="1"/>
</dbReference>
<evidence type="ECO:0000256" key="3">
    <source>
        <dbReference type="ARBA" id="ARBA00012163"/>
    </source>
</evidence>
<keyword evidence="6" id="KW-0378">Hydrolase</keyword>
<dbReference type="GO" id="GO:0006402">
    <property type="term" value="P:mRNA catabolic process"/>
    <property type="evidence" value="ECO:0007669"/>
    <property type="project" value="TreeGrafter"/>
</dbReference>
<evidence type="ECO:0000256" key="6">
    <source>
        <dbReference type="ARBA" id="ARBA00022801"/>
    </source>
</evidence>
<feature type="region of interest" description="Disordered" evidence="9">
    <location>
        <begin position="672"/>
        <end position="695"/>
    </location>
</feature>
<dbReference type="InterPro" id="IPR004476">
    <property type="entry name" value="RNase_II/RNase_R"/>
</dbReference>
<accession>A0AA37T2Z8</accession>
<evidence type="ECO:0000256" key="2">
    <source>
        <dbReference type="ARBA" id="ARBA00004496"/>
    </source>
</evidence>
<dbReference type="InterPro" id="IPR013223">
    <property type="entry name" value="RNase_B_OB_dom"/>
</dbReference>
<feature type="domain" description="S1 motif" evidence="10">
    <location>
        <begin position="19"/>
        <end position="79"/>
    </location>
</feature>
<protein>
    <recommendedName>
        <fullName evidence="3">exoribonuclease II</fullName>
        <ecNumber evidence="3">3.1.13.1</ecNumber>
    </recommendedName>
</protein>
<feature type="domain" description="RNB" evidence="11">
    <location>
        <begin position="198"/>
        <end position="529"/>
    </location>
</feature>